<sequence>MKRSTAGTVISLTNNLQISPVFPLPLLSLSLVLFLSPFLSLLSLLPLLLHLFLHQFPFRSFPFPTLQFLCQQLKRVPLQWFPTAEESPARVSLGPSSPAETLIQPQECFNTPISVGSVQRRRASNSARLGEELRAQTEHEQLKLDHTKRILQLKLEKESEILELRLHNERERNRVGLDSLTSAILLRRKSRNGATLHPSYSQNCALLVAPFPYSLNKAQTRGKIMVTSP</sequence>
<accession>A0ABN7PE96</accession>
<proteinExistence type="predicted"/>
<gene>
    <name evidence="2" type="ORF">TPAB3V08_LOCUS12486</name>
</gene>
<keyword evidence="3" id="KW-1185">Reference proteome</keyword>
<dbReference type="Proteomes" id="UP001153148">
    <property type="component" value="Unassembled WGS sequence"/>
</dbReference>
<evidence type="ECO:0000256" key="1">
    <source>
        <dbReference type="SAM" id="Phobius"/>
    </source>
</evidence>
<organism evidence="2 3">
    <name type="scientific">Timema podura</name>
    <name type="common">Walking stick</name>
    <dbReference type="NCBI Taxonomy" id="61482"/>
    <lineage>
        <taxon>Eukaryota</taxon>
        <taxon>Metazoa</taxon>
        <taxon>Ecdysozoa</taxon>
        <taxon>Arthropoda</taxon>
        <taxon>Hexapoda</taxon>
        <taxon>Insecta</taxon>
        <taxon>Pterygota</taxon>
        <taxon>Neoptera</taxon>
        <taxon>Polyneoptera</taxon>
        <taxon>Phasmatodea</taxon>
        <taxon>Timematodea</taxon>
        <taxon>Timematoidea</taxon>
        <taxon>Timematidae</taxon>
        <taxon>Timema</taxon>
    </lineage>
</organism>
<name>A0ABN7PE96_TIMPD</name>
<keyword evidence="1" id="KW-1133">Transmembrane helix</keyword>
<dbReference type="EMBL" id="CAJPIN010044191">
    <property type="protein sequence ID" value="CAG2065542.1"/>
    <property type="molecule type" value="Genomic_DNA"/>
</dbReference>
<keyword evidence="1" id="KW-0812">Transmembrane</keyword>
<comment type="caution">
    <text evidence="2">The sequence shown here is derived from an EMBL/GenBank/DDBJ whole genome shotgun (WGS) entry which is preliminary data.</text>
</comment>
<evidence type="ECO:0000313" key="2">
    <source>
        <dbReference type="EMBL" id="CAG2065542.1"/>
    </source>
</evidence>
<feature type="transmembrane region" description="Helical" evidence="1">
    <location>
        <begin position="26"/>
        <end position="53"/>
    </location>
</feature>
<reference evidence="2" key="1">
    <citation type="submission" date="2021-03" db="EMBL/GenBank/DDBJ databases">
        <authorList>
            <person name="Tran Van P."/>
        </authorList>
    </citation>
    <scope>NUCLEOTIDE SEQUENCE</scope>
</reference>
<protein>
    <submittedName>
        <fullName evidence="2">Uncharacterized protein</fullName>
    </submittedName>
</protein>
<evidence type="ECO:0000313" key="3">
    <source>
        <dbReference type="Proteomes" id="UP001153148"/>
    </source>
</evidence>
<keyword evidence="1" id="KW-0472">Membrane</keyword>